<dbReference type="KEGG" id="ftj:FTUN_7041"/>
<protein>
    <recommendedName>
        <fullName evidence="3">TIGR03000 domain-containing protein</fullName>
    </recommendedName>
</protein>
<dbReference type="SUPFAM" id="SSF49265">
    <property type="entry name" value="Fibronectin type III"/>
    <property type="match status" value="1"/>
</dbReference>
<dbReference type="InterPro" id="IPR036116">
    <property type="entry name" value="FN3_sf"/>
</dbReference>
<gene>
    <name evidence="1" type="ORF">FTUN_7041</name>
</gene>
<keyword evidence="2" id="KW-1185">Reference proteome</keyword>
<sequence length="280" mass="28643">MNRTHRVFRSLPKLVLTAVALGIGTNEALAVGGGGHGGGGHGGGAGHVGAFHGGYGHGYGYGHGRGYWGGGYWGGYWGPYGYWGYPYGFGLGIGVGYGYGYGSGYGGYNYLGYPYYGSGYGYPYYGSPASIYGAPSPAAVDPYYGHVFPYGVVGSSTTSAPSSSLSVLPGAGPAPAPGGVQGPPVASADTEVTLIVRVPANAKVWVNGVKTTQNGTRREFTSSGLTPGRSYTFLVRAQWGESDGNAVDNDRRITVQAGERRAIDFGAAVPAVAVPAIANP</sequence>
<dbReference type="NCBIfam" id="TIGR03000">
    <property type="entry name" value="plancto_dom_1"/>
    <property type="match status" value="1"/>
</dbReference>
<proteinExistence type="predicted"/>
<evidence type="ECO:0008006" key="3">
    <source>
        <dbReference type="Google" id="ProtNLM"/>
    </source>
</evidence>
<reference evidence="2" key="1">
    <citation type="submission" date="2020-05" db="EMBL/GenBank/DDBJ databases">
        <title>Frigoriglobus tundricola gen. nov., sp. nov., a psychrotolerant cellulolytic planctomycete of the family Gemmataceae with two divergent copies of 16S rRNA gene.</title>
        <authorList>
            <person name="Kulichevskaya I.S."/>
            <person name="Ivanova A.A."/>
            <person name="Naumoff D.G."/>
            <person name="Beletsky A.V."/>
            <person name="Rijpstra W.I.C."/>
            <person name="Sinninghe Damste J.S."/>
            <person name="Mardanov A.V."/>
            <person name="Ravin N.V."/>
            <person name="Dedysh S.N."/>
        </authorList>
    </citation>
    <scope>NUCLEOTIDE SEQUENCE [LARGE SCALE GENOMIC DNA]</scope>
    <source>
        <strain evidence="2">PL17</strain>
    </source>
</reference>
<evidence type="ECO:0000313" key="2">
    <source>
        <dbReference type="Proteomes" id="UP000503447"/>
    </source>
</evidence>
<dbReference type="EMBL" id="CP053452">
    <property type="protein sequence ID" value="QJW99429.1"/>
    <property type="molecule type" value="Genomic_DNA"/>
</dbReference>
<dbReference type="RefSeq" id="WP_171474400.1">
    <property type="nucleotide sequence ID" value="NZ_CP053452.2"/>
</dbReference>
<name>A0A6M5YZF4_9BACT</name>
<dbReference type="InterPro" id="IPR017460">
    <property type="entry name" value="CHP03000_planctomycetes"/>
</dbReference>
<accession>A0A6M5YZF4</accession>
<dbReference type="Proteomes" id="UP000503447">
    <property type="component" value="Chromosome"/>
</dbReference>
<organism evidence="1 2">
    <name type="scientific">Frigoriglobus tundricola</name>
    <dbReference type="NCBI Taxonomy" id="2774151"/>
    <lineage>
        <taxon>Bacteria</taxon>
        <taxon>Pseudomonadati</taxon>
        <taxon>Planctomycetota</taxon>
        <taxon>Planctomycetia</taxon>
        <taxon>Gemmatales</taxon>
        <taxon>Gemmataceae</taxon>
        <taxon>Frigoriglobus</taxon>
    </lineage>
</organism>
<evidence type="ECO:0000313" key="1">
    <source>
        <dbReference type="EMBL" id="QJW99429.1"/>
    </source>
</evidence>
<dbReference type="AlphaFoldDB" id="A0A6M5YZF4"/>